<reference evidence="1 2" key="1">
    <citation type="submission" date="2014-06" db="EMBL/GenBank/DDBJ databases">
        <title>Whole Genome Sequences of Three Symbiotic Endozoicomonas Bacteria.</title>
        <authorList>
            <person name="Neave M.J."/>
            <person name="Apprill A."/>
            <person name="Voolstra C.R."/>
        </authorList>
    </citation>
    <scope>NUCLEOTIDE SEQUENCE [LARGE SCALE GENOMIC DNA]</scope>
    <source>
        <strain evidence="1 2">DSM 25634</strain>
    </source>
</reference>
<comment type="caution">
    <text evidence="1">The sequence shown here is derived from an EMBL/GenBank/DDBJ whole genome shotgun (WGS) entry which is preliminary data.</text>
</comment>
<keyword evidence="2" id="KW-1185">Reference proteome</keyword>
<dbReference type="Proteomes" id="UP000028073">
    <property type="component" value="Unassembled WGS sequence"/>
</dbReference>
<gene>
    <name evidence="1" type="ORF">GZ78_01150</name>
</gene>
<proteinExistence type="predicted"/>
<protein>
    <submittedName>
        <fullName evidence="1">Uncharacterized protein</fullName>
    </submittedName>
</protein>
<evidence type="ECO:0000313" key="1">
    <source>
        <dbReference type="EMBL" id="KEQ18736.1"/>
    </source>
</evidence>
<evidence type="ECO:0000313" key="2">
    <source>
        <dbReference type="Proteomes" id="UP000028073"/>
    </source>
</evidence>
<dbReference type="RefSeq" id="WP_034832053.1">
    <property type="nucleotide sequence ID" value="NZ_JOKH01000001.1"/>
</dbReference>
<dbReference type="EMBL" id="JOKH01000001">
    <property type="protein sequence ID" value="KEQ18736.1"/>
    <property type="molecule type" value="Genomic_DNA"/>
</dbReference>
<dbReference type="AlphaFoldDB" id="A0A081NJW3"/>
<sequence>MATVAQSLRPDIKTKHAWVQRFQEADSHNYQELAAFRHPLFPPSQIQLAQQMAGQILDGLQYMVQQPKALQWNYLTYIVPQACSVHGITQIKNAMTQYQAYPFIELQLSLKKSAAESCLAMRNRLKLSK</sequence>
<accession>A0A081NJW3</accession>
<dbReference type="STRING" id="1137799.GZ78_01150"/>
<organism evidence="1 2">
    <name type="scientific">Endozoicomonas numazuensis</name>
    <dbReference type="NCBI Taxonomy" id="1137799"/>
    <lineage>
        <taxon>Bacteria</taxon>
        <taxon>Pseudomonadati</taxon>
        <taxon>Pseudomonadota</taxon>
        <taxon>Gammaproteobacteria</taxon>
        <taxon>Oceanospirillales</taxon>
        <taxon>Endozoicomonadaceae</taxon>
        <taxon>Endozoicomonas</taxon>
    </lineage>
</organism>
<name>A0A081NJW3_9GAMM</name>